<protein>
    <submittedName>
        <fullName evidence="1">Uncharacterized protein</fullName>
    </submittedName>
</protein>
<keyword evidence="2" id="KW-1185">Reference proteome</keyword>
<evidence type="ECO:0000313" key="2">
    <source>
        <dbReference type="Proteomes" id="UP000523007"/>
    </source>
</evidence>
<proteinExistence type="predicted"/>
<dbReference type="Pfam" id="PF09660">
    <property type="entry name" value="DUF2397"/>
    <property type="match status" value="1"/>
</dbReference>
<reference evidence="1 2" key="1">
    <citation type="submission" date="2020-08" db="EMBL/GenBank/DDBJ databases">
        <title>Sequencing the genomes of 1000 actinobacteria strains.</title>
        <authorList>
            <person name="Klenk H.-P."/>
        </authorList>
    </citation>
    <scope>NUCLEOTIDE SEQUENCE [LARGE SCALE GENOMIC DNA]</scope>
    <source>
        <strain evidence="1 2">DSM 102030</strain>
    </source>
</reference>
<dbReference type="AlphaFoldDB" id="A0A7W7W1T3"/>
<comment type="caution">
    <text evidence="1">The sequence shown here is derived from an EMBL/GenBank/DDBJ whole genome shotgun (WGS) entry which is preliminary data.</text>
</comment>
<evidence type="ECO:0000313" key="1">
    <source>
        <dbReference type="EMBL" id="MBB4931317.1"/>
    </source>
</evidence>
<sequence length="245" mass="27272">MDRLREVHQVQVGAEQVAGALAELAGASATCSAFGTGLRDRLDALHDDGVLLRFDDPSRAGSLVRYRNRQSVYQLSELGYGAYTSVEGVLAARVQDANLSRLVFSDILEDLNALAEANRAGDAEQLYRRLSRLDAVLEDMGRRSARFHVTLGEIMQTTDTSPHVFLQHKNALLSHMTEFTAELDRYLPRLTRAVAQVEQTGRATLLDRTQFAPRTDAQRDVFSYIEGFYNPHRRHAANGQLSPAE</sequence>
<name>A0A7W7W1T3_9ACTN</name>
<dbReference type="Proteomes" id="UP000523007">
    <property type="component" value="Unassembled WGS sequence"/>
</dbReference>
<accession>A0A7W7W1T3</accession>
<dbReference type="InterPro" id="IPR013493">
    <property type="entry name" value="CHP02677"/>
</dbReference>
<gene>
    <name evidence="1" type="ORF">F4561_002137</name>
</gene>
<organism evidence="1 2">
    <name type="scientific">Lipingzhangella halophila</name>
    <dbReference type="NCBI Taxonomy" id="1783352"/>
    <lineage>
        <taxon>Bacteria</taxon>
        <taxon>Bacillati</taxon>
        <taxon>Actinomycetota</taxon>
        <taxon>Actinomycetes</taxon>
        <taxon>Streptosporangiales</taxon>
        <taxon>Nocardiopsidaceae</taxon>
        <taxon>Lipingzhangella</taxon>
    </lineage>
</organism>
<dbReference type="EMBL" id="JACHJT010000001">
    <property type="protein sequence ID" value="MBB4931317.1"/>
    <property type="molecule type" value="Genomic_DNA"/>
</dbReference>